<organism evidence="1 2">
    <name type="scientific">Protopolystoma xenopodis</name>
    <dbReference type="NCBI Taxonomy" id="117903"/>
    <lineage>
        <taxon>Eukaryota</taxon>
        <taxon>Metazoa</taxon>
        <taxon>Spiralia</taxon>
        <taxon>Lophotrochozoa</taxon>
        <taxon>Platyhelminthes</taxon>
        <taxon>Monogenea</taxon>
        <taxon>Polyopisthocotylea</taxon>
        <taxon>Polystomatidea</taxon>
        <taxon>Polystomatidae</taxon>
        <taxon>Protopolystoma</taxon>
    </lineage>
</organism>
<evidence type="ECO:0000313" key="1">
    <source>
        <dbReference type="EMBL" id="VEL09522.1"/>
    </source>
</evidence>
<evidence type="ECO:0000313" key="2">
    <source>
        <dbReference type="Proteomes" id="UP000784294"/>
    </source>
</evidence>
<protein>
    <submittedName>
        <fullName evidence="1">Uncharacterized protein</fullName>
    </submittedName>
</protein>
<dbReference type="EMBL" id="CAAALY010006541">
    <property type="protein sequence ID" value="VEL09522.1"/>
    <property type="molecule type" value="Genomic_DNA"/>
</dbReference>
<dbReference type="AlphaFoldDB" id="A0A3S5BMM2"/>
<sequence length="175" mass="19897">MQRQWRQFMLEYLSFLSKTRVEGIHKLDPPEAVGDYLGVVVVDLCEYVLGAPPCDADQFLMTLSRSCSESSRSHPVNVCYSAEKKVHQPAKVIDALSARRSRLLSRRSARRGPCNAHARGRKDPSEIREARAYRATVSPREVGQKCSKYEMQSCFARSRDNNVMTWRTLASQLTT</sequence>
<keyword evidence="2" id="KW-1185">Reference proteome</keyword>
<accession>A0A3S5BMM2</accession>
<name>A0A3S5BMM2_9PLAT</name>
<reference evidence="1" key="1">
    <citation type="submission" date="2018-11" db="EMBL/GenBank/DDBJ databases">
        <authorList>
            <consortium name="Pathogen Informatics"/>
        </authorList>
    </citation>
    <scope>NUCLEOTIDE SEQUENCE</scope>
</reference>
<comment type="caution">
    <text evidence="1">The sequence shown here is derived from an EMBL/GenBank/DDBJ whole genome shotgun (WGS) entry which is preliminary data.</text>
</comment>
<gene>
    <name evidence="1" type="ORF">PXEA_LOCUS2962</name>
</gene>
<dbReference type="Proteomes" id="UP000784294">
    <property type="component" value="Unassembled WGS sequence"/>
</dbReference>
<proteinExistence type="predicted"/>